<dbReference type="EMBL" id="JARPOI010000001">
    <property type="protein sequence ID" value="KAJ9190383.1"/>
    <property type="molecule type" value="Genomic_DNA"/>
</dbReference>
<dbReference type="SMART" id="SM00645">
    <property type="entry name" value="Pept_C1"/>
    <property type="match status" value="1"/>
</dbReference>
<reference evidence="7" key="1">
    <citation type="journal article" date="2023" name="Plant Biotechnol. J.">
        <title>Chromosome-level wild Hevea brasiliensis genome provides new tools for genomic-assisted breeding and valuable loci to elevate rubber yield.</title>
        <authorList>
            <person name="Cheng H."/>
            <person name="Song X."/>
            <person name="Hu Y."/>
            <person name="Wu T."/>
            <person name="Yang Q."/>
            <person name="An Z."/>
            <person name="Feng S."/>
            <person name="Deng Z."/>
            <person name="Wu W."/>
            <person name="Zeng X."/>
            <person name="Tu M."/>
            <person name="Wang X."/>
            <person name="Huang H."/>
        </authorList>
    </citation>
    <scope>NUCLEOTIDE SEQUENCE</scope>
    <source>
        <strain evidence="7">MT/VB/25A 57/8</strain>
    </source>
</reference>
<feature type="compositionally biased region" description="Low complexity" evidence="5">
    <location>
        <begin position="14"/>
        <end position="24"/>
    </location>
</feature>
<evidence type="ECO:0000256" key="4">
    <source>
        <dbReference type="ARBA" id="ARBA00022807"/>
    </source>
</evidence>
<keyword evidence="2" id="KW-0645">Protease</keyword>
<evidence type="ECO:0000256" key="1">
    <source>
        <dbReference type="ARBA" id="ARBA00008455"/>
    </source>
</evidence>
<dbReference type="InterPro" id="IPR000668">
    <property type="entry name" value="Peptidase_C1A_C"/>
</dbReference>
<keyword evidence="4" id="KW-0788">Thiol protease</keyword>
<gene>
    <name evidence="7" type="ORF">P3X46_001594</name>
</gene>
<dbReference type="InterPro" id="IPR013128">
    <property type="entry name" value="Peptidase_C1A"/>
</dbReference>
<evidence type="ECO:0000256" key="3">
    <source>
        <dbReference type="ARBA" id="ARBA00022801"/>
    </source>
</evidence>
<dbReference type="Proteomes" id="UP001174677">
    <property type="component" value="Chromosome 1"/>
</dbReference>
<feature type="domain" description="Peptidase C1A papain C-terminal" evidence="6">
    <location>
        <begin position="79"/>
        <end position="277"/>
    </location>
</feature>
<dbReference type="PANTHER" id="PTHR12411">
    <property type="entry name" value="CYSTEINE PROTEASE FAMILY C1-RELATED"/>
    <property type="match status" value="1"/>
</dbReference>
<evidence type="ECO:0000313" key="8">
    <source>
        <dbReference type="Proteomes" id="UP001174677"/>
    </source>
</evidence>
<evidence type="ECO:0000256" key="2">
    <source>
        <dbReference type="ARBA" id="ARBA00022670"/>
    </source>
</evidence>
<organism evidence="7 8">
    <name type="scientific">Hevea brasiliensis</name>
    <name type="common">Para rubber tree</name>
    <name type="synonym">Siphonia brasiliensis</name>
    <dbReference type="NCBI Taxonomy" id="3981"/>
    <lineage>
        <taxon>Eukaryota</taxon>
        <taxon>Viridiplantae</taxon>
        <taxon>Streptophyta</taxon>
        <taxon>Embryophyta</taxon>
        <taxon>Tracheophyta</taxon>
        <taxon>Spermatophyta</taxon>
        <taxon>Magnoliopsida</taxon>
        <taxon>eudicotyledons</taxon>
        <taxon>Gunneridae</taxon>
        <taxon>Pentapetalae</taxon>
        <taxon>rosids</taxon>
        <taxon>fabids</taxon>
        <taxon>Malpighiales</taxon>
        <taxon>Euphorbiaceae</taxon>
        <taxon>Crotonoideae</taxon>
        <taxon>Micrandreae</taxon>
        <taxon>Hevea</taxon>
    </lineage>
</organism>
<dbReference type="Gene3D" id="3.90.70.10">
    <property type="entry name" value="Cysteine proteinases"/>
    <property type="match status" value="1"/>
</dbReference>
<dbReference type="CDD" id="cd02619">
    <property type="entry name" value="Peptidase_C1"/>
    <property type="match status" value="1"/>
</dbReference>
<feature type="region of interest" description="Disordered" evidence="5">
    <location>
        <begin position="53"/>
        <end position="73"/>
    </location>
</feature>
<sequence>MTPKKKARGECSKHQSSSEGQSSKVNRKLLSPRNKYDFYLFASNNMIYVAPKKKGRDECSKDQSSSEGQGSKVNRKLLFPRNKQFIKSPLRRQKKFVVCWAKATATVIEARWNQKNNLSTDKCLSLSSQVLINNFGELRIPKMKVLEEFLKTDGVCLEENCNYLGPVVTITEKVHITSPISDVEVEKLVKQGPVLAFLRISNGLLNLKKGQIFDGPKPHELKDQAEYHAIVITGIAIDSEGNEYWEFRNSWGEQWCDEGYGRVRKGSGISKFVEIWYPEDVNLINPFERVEG</sequence>
<keyword evidence="3" id="KW-0378">Hydrolase</keyword>
<dbReference type="SUPFAM" id="SSF54001">
    <property type="entry name" value="Cysteine proteinases"/>
    <property type="match status" value="1"/>
</dbReference>
<proteinExistence type="inferred from homology"/>
<feature type="region of interest" description="Disordered" evidence="5">
    <location>
        <begin position="1"/>
        <end position="28"/>
    </location>
</feature>
<keyword evidence="8" id="KW-1185">Reference proteome</keyword>
<accession>A0ABQ9NDL6</accession>
<comment type="caution">
    <text evidence="7">The sequence shown here is derived from an EMBL/GenBank/DDBJ whole genome shotgun (WGS) entry which is preliminary data.</text>
</comment>
<evidence type="ECO:0000259" key="6">
    <source>
        <dbReference type="SMART" id="SM00645"/>
    </source>
</evidence>
<dbReference type="Pfam" id="PF00112">
    <property type="entry name" value="Peptidase_C1"/>
    <property type="match status" value="1"/>
</dbReference>
<comment type="similarity">
    <text evidence="1">Belongs to the peptidase C1 family.</text>
</comment>
<evidence type="ECO:0000313" key="7">
    <source>
        <dbReference type="EMBL" id="KAJ9190383.1"/>
    </source>
</evidence>
<feature type="compositionally biased region" description="Polar residues" evidence="5">
    <location>
        <begin position="62"/>
        <end position="72"/>
    </location>
</feature>
<evidence type="ECO:0000256" key="5">
    <source>
        <dbReference type="SAM" id="MobiDB-lite"/>
    </source>
</evidence>
<protein>
    <recommendedName>
        <fullName evidence="6">Peptidase C1A papain C-terminal domain-containing protein</fullName>
    </recommendedName>
</protein>
<dbReference type="InterPro" id="IPR038765">
    <property type="entry name" value="Papain-like_cys_pep_sf"/>
</dbReference>
<name>A0ABQ9NDL6_HEVBR</name>